<evidence type="ECO:0000256" key="1">
    <source>
        <dbReference type="SAM" id="SignalP"/>
    </source>
</evidence>
<protein>
    <submittedName>
        <fullName evidence="2">SH3 domain-containing protein</fullName>
    </submittedName>
</protein>
<name>A0ABW0NH40_9BURK</name>
<organism evidence="2 3">
    <name type="scientific">Caenimonas terrae</name>
    <dbReference type="NCBI Taxonomy" id="696074"/>
    <lineage>
        <taxon>Bacteria</taxon>
        <taxon>Pseudomonadati</taxon>
        <taxon>Pseudomonadota</taxon>
        <taxon>Betaproteobacteria</taxon>
        <taxon>Burkholderiales</taxon>
        <taxon>Comamonadaceae</taxon>
        <taxon>Caenimonas</taxon>
    </lineage>
</organism>
<evidence type="ECO:0000313" key="2">
    <source>
        <dbReference type="EMBL" id="MFC5498458.1"/>
    </source>
</evidence>
<gene>
    <name evidence="2" type="ORF">ACFPOE_13010</name>
</gene>
<proteinExistence type="predicted"/>
<comment type="caution">
    <text evidence="2">The sequence shown here is derived from an EMBL/GenBank/DDBJ whole genome shotgun (WGS) entry which is preliminary data.</text>
</comment>
<dbReference type="Proteomes" id="UP001596037">
    <property type="component" value="Unassembled WGS sequence"/>
</dbReference>
<keyword evidence="3" id="KW-1185">Reference proteome</keyword>
<feature type="chain" id="PRO_5046910953" evidence="1">
    <location>
        <begin position="34"/>
        <end position="207"/>
    </location>
</feature>
<keyword evidence="1" id="KW-0732">Signal</keyword>
<evidence type="ECO:0000313" key="3">
    <source>
        <dbReference type="Proteomes" id="UP001596037"/>
    </source>
</evidence>
<sequence length="207" mass="20549">MKEHRMIRAVRLPDACAALLLAALASLPGAASAQQGESAALKRAADLRDAPGDGARSLVALPAQAPVTRLGEREGPWIRVQSAAGVAGWVHMFDVGPAGFGGGAGTSASSGGNALAGGLRGLSSLLGGGSAAPPRVATSTIGIRGLEAEDLARAQPDLNAVGRMEQLRQGEAGARQFAAEASLVAATVPELPAPARTSTPPGGNQSP</sequence>
<dbReference type="EMBL" id="JBHSMF010000006">
    <property type="protein sequence ID" value="MFC5498458.1"/>
    <property type="molecule type" value="Genomic_DNA"/>
</dbReference>
<accession>A0ABW0NH40</accession>
<reference evidence="3" key="1">
    <citation type="journal article" date="2019" name="Int. J. Syst. Evol. Microbiol.">
        <title>The Global Catalogue of Microorganisms (GCM) 10K type strain sequencing project: providing services to taxonomists for standard genome sequencing and annotation.</title>
        <authorList>
            <consortium name="The Broad Institute Genomics Platform"/>
            <consortium name="The Broad Institute Genome Sequencing Center for Infectious Disease"/>
            <person name="Wu L."/>
            <person name="Ma J."/>
        </authorList>
    </citation>
    <scope>NUCLEOTIDE SEQUENCE [LARGE SCALE GENOMIC DNA]</scope>
    <source>
        <strain evidence="3">CCUG 57401</strain>
    </source>
</reference>
<dbReference type="RefSeq" id="WP_376850510.1">
    <property type="nucleotide sequence ID" value="NZ_JBHSMF010000006.1"/>
</dbReference>
<feature type="signal peptide" evidence="1">
    <location>
        <begin position="1"/>
        <end position="33"/>
    </location>
</feature>